<evidence type="ECO:0000313" key="3">
    <source>
        <dbReference type="Proteomes" id="UP001221142"/>
    </source>
</evidence>
<sequence length="614" mass="67791">MDASIYSPYELLRDLYPATFAFVLRLYHPSTMSPSSDAASFVAPASVREEWEEARDEAEHLLGAKNTNSKAFLKAMTRTAECLEPILADSVLFDFACHDGVNGLLSNVVNKMRQCAEKFAQDGNKEPEAPAAVSQFLDRFEVFRLARQKIAGGAGRPAIEAFLKNPFAKPAASKSSSKRRARSPSVDSVSSIDLGEDELKDDSVMDVDKPAVASKGKEKQVPAIEPHATPTATVIVSDSEGEGDSQPSRKKADQLHFKKRSSTPTQPANFRANNKAPSKPPTPASNAHNGPSPLSYEEVQRILESANRIPSQHRSILASNDGILRADCACHTRLAELATRIAMEVRQYDAVFIEYEAVRRTMNDRQLVPVDFTFQSEPSGSATPLVGGQIPRRTTFMRGGIQFLSTLNTSLLFWNNPTWFPEDRYKRSPERPLVADVLLTINGPTVVFQSRDLIPTIAPLLKLHPPLPLKRESTGLCLLTMPYPHTAYVARPDNILSWQRAVSMQQRLIHLFGPLNNSAARDHATECAASWTPFLSDLTGSRLILDQDVSLMVSAMAIKIARIAIAHDFGDSWPGGQLPTELEAFLDLCEDYRRARHAYLFTNPRNPFNPASSP</sequence>
<protein>
    <submittedName>
        <fullName evidence="2">Uncharacterized protein</fullName>
    </submittedName>
</protein>
<evidence type="ECO:0000313" key="2">
    <source>
        <dbReference type="EMBL" id="KAJ7627190.1"/>
    </source>
</evidence>
<keyword evidence="3" id="KW-1185">Reference proteome</keyword>
<dbReference type="EMBL" id="JARKIF010000011">
    <property type="protein sequence ID" value="KAJ7627190.1"/>
    <property type="molecule type" value="Genomic_DNA"/>
</dbReference>
<reference evidence="2" key="1">
    <citation type="submission" date="2023-03" db="EMBL/GenBank/DDBJ databases">
        <title>Massive genome expansion in bonnet fungi (Mycena s.s.) driven by repeated elements and novel gene families across ecological guilds.</title>
        <authorList>
            <consortium name="Lawrence Berkeley National Laboratory"/>
            <person name="Harder C.B."/>
            <person name="Miyauchi S."/>
            <person name="Viragh M."/>
            <person name="Kuo A."/>
            <person name="Thoen E."/>
            <person name="Andreopoulos B."/>
            <person name="Lu D."/>
            <person name="Skrede I."/>
            <person name="Drula E."/>
            <person name="Henrissat B."/>
            <person name="Morin E."/>
            <person name="Kohler A."/>
            <person name="Barry K."/>
            <person name="LaButti K."/>
            <person name="Morin E."/>
            <person name="Salamov A."/>
            <person name="Lipzen A."/>
            <person name="Mereny Z."/>
            <person name="Hegedus B."/>
            <person name="Baldrian P."/>
            <person name="Stursova M."/>
            <person name="Weitz H."/>
            <person name="Taylor A."/>
            <person name="Grigoriev I.V."/>
            <person name="Nagy L.G."/>
            <person name="Martin F."/>
            <person name="Kauserud H."/>
        </authorList>
    </citation>
    <scope>NUCLEOTIDE SEQUENCE</scope>
    <source>
        <strain evidence="2">9284</strain>
    </source>
</reference>
<organism evidence="2 3">
    <name type="scientific">Roridomyces roridus</name>
    <dbReference type="NCBI Taxonomy" id="1738132"/>
    <lineage>
        <taxon>Eukaryota</taxon>
        <taxon>Fungi</taxon>
        <taxon>Dikarya</taxon>
        <taxon>Basidiomycota</taxon>
        <taxon>Agaricomycotina</taxon>
        <taxon>Agaricomycetes</taxon>
        <taxon>Agaricomycetidae</taxon>
        <taxon>Agaricales</taxon>
        <taxon>Marasmiineae</taxon>
        <taxon>Mycenaceae</taxon>
        <taxon>Roridomyces</taxon>
    </lineage>
</organism>
<comment type="caution">
    <text evidence="2">The sequence shown here is derived from an EMBL/GenBank/DDBJ whole genome shotgun (WGS) entry which is preliminary data.</text>
</comment>
<feature type="compositionally biased region" description="Polar residues" evidence="1">
    <location>
        <begin position="262"/>
        <end position="276"/>
    </location>
</feature>
<feature type="region of interest" description="Disordered" evidence="1">
    <location>
        <begin position="170"/>
        <end position="293"/>
    </location>
</feature>
<proteinExistence type="predicted"/>
<accession>A0AAD7BQ03</accession>
<name>A0AAD7BQ03_9AGAR</name>
<evidence type="ECO:0000256" key="1">
    <source>
        <dbReference type="SAM" id="MobiDB-lite"/>
    </source>
</evidence>
<dbReference type="AlphaFoldDB" id="A0AAD7BQ03"/>
<gene>
    <name evidence="2" type="ORF">FB45DRAFT_868429</name>
</gene>
<feature type="compositionally biased region" description="Basic and acidic residues" evidence="1">
    <location>
        <begin position="201"/>
        <end position="220"/>
    </location>
</feature>
<dbReference type="Proteomes" id="UP001221142">
    <property type="component" value="Unassembled WGS sequence"/>
</dbReference>